<reference evidence="9 10" key="1">
    <citation type="submission" date="2022-04" db="EMBL/GenBank/DDBJ databases">
        <title>Gracilibacillus sp. isolated from saltern.</title>
        <authorList>
            <person name="Won M."/>
            <person name="Lee C.-M."/>
            <person name="Woen H.-Y."/>
            <person name="Kwon S.-W."/>
        </authorList>
    </citation>
    <scope>NUCLEOTIDE SEQUENCE [LARGE SCALE GENOMIC DNA]</scope>
    <source>
        <strain evidence="9 10">SSWR10-1</strain>
    </source>
</reference>
<feature type="transmembrane region" description="Helical" evidence="8">
    <location>
        <begin position="132"/>
        <end position="159"/>
    </location>
</feature>
<evidence type="ECO:0000256" key="2">
    <source>
        <dbReference type="ARBA" id="ARBA00010735"/>
    </source>
</evidence>
<comment type="similarity">
    <text evidence="2">Belongs to the AzlC family.</text>
</comment>
<evidence type="ECO:0000256" key="8">
    <source>
        <dbReference type="SAM" id="Phobius"/>
    </source>
</evidence>
<keyword evidence="4" id="KW-1003">Cell membrane</keyword>
<evidence type="ECO:0000313" key="9">
    <source>
        <dbReference type="EMBL" id="UOQ48705.1"/>
    </source>
</evidence>
<dbReference type="RefSeq" id="WP_244719637.1">
    <property type="nucleotide sequence ID" value="NZ_CP095072.1"/>
</dbReference>
<evidence type="ECO:0000256" key="5">
    <source>
        <dbReference type="ARBA" id="ARBA00022692"/>
    </source>
</evidence>
<evidence type="ECO:0000256" key="7">
    <source>
        <dbReference type="ARBA" id="ARBA00023136"/>
    </source>
</evidence>
<dbReference type="PANTHER" id="PTHR34979">
    <property type="entry name" value="INNER MEMBRANE PROTEIN YGAZ"/>
    <property type="match status" value="1"/>
</dbReference>
<feature type="transmembrane region" description="Helical" evidence="8">
    <location>
        <begin position="73"/>
        <end position="94"/>
    </location>
</feature>
<keyword evidence="6 8" id="KW-1133">Transmembrane helix</keyword>
<evidence type="ECO:0000256" key="4">
    <source>
        <dbReference type="ARBA" id="ARBA00022475"/>
    </source>
</evidence>
<keyword evidence="7 8" id="KW-0472">Membrane</keyword>
<accession>A0ABY4EWR0</accession>
<feature type="transmembrane region" description="Helical" evidence="8">
    <location>
        <begin position="195"/>
        <end position="225"/>
    </location>
</feature>
<keyword evidence="5 8" id="KW-0812">Transmembrane</keyword>
<keyword evidence="3" id="KW-0813">Transport</keyword>
<dbReference type="EMBL" id="CP095072">
    <property type="protein sequence ID" value="UOQ48705.1"/>
    <property type="molecule type" value="Genomic_DNA"/>
</dbReference>
<organism evidence="9 10">
    <name type="scientific">Gracilibacillus caseinilyticus</name>
    <dbReference type="NCBI Taxonomy" id="2932256"/>
    <lineage>
        <taxon>Bacteria</taxon>
        <taxon>Bacillati</taxon>
        <taxon>Bacillota</taxon>
        <taxon>Bacilli</taxon>
        <taxon>Bacillales</taxon>
        <taxon>Bacillaceae</taxon>
        <taxon>Gracilibacillus</taxon>
    </lineage>
</organism>
<sequence>MTDRNHITAALRSAFPLTIPIMAGFIFLGIAYGIFMNSLGFHPIYPIVMSLVVYSGSMEFLAATLLLATFNPLYALALTIMVNARHLFYGVSMLEKYKGMGKKKFYLIYGLSDEAFSINSTAYIPDHIDRGWFMFFVTMLNHGYWVAGSIIGAYFGALIPFNTEGLEFVLTALFVVILMDNWMKEKKHQSAIIGLGCSVICLVIFGGDLFIIPTMLAILAVFTLLRKPQEKVEVSTV</sequence>
<protein>
    <submittedName>
        <fullName evidence="9">AzlC family ABC transporter permease</fullName>
    </submittedName>
</protein>
<proteinExistence type="inferred from homology"/>
<dbReference type="InterPro" id="IPR011606">
    <property type="entry name" value="Brnchd-chn_aa_trnsp_permease"/>
</dbReference>
<keyword evidence="10" id="KW-1185">Reference proteome</keyword>
<evidence type="ECO:0000256" key="6">
    <source>
        <dbReference type="ARBA" id="ARBA00022989"/>
    </source>
</evidence>
<name>A0ABY4EWR0_9BACI</name>
<comment type="subcellular location">
    <subcellularLocation>
        <location evidence="1">Cell membrane</location>
        <topology evidence="1">Multi-pass membrane protein</topology>
    </subcellularLocation>
</comment>
<feature type="transmembrane region" description="Helical" evidence="8">
    <location>
        <begin position="14"/>
        <end position="35"/>
    </location>
</feature>
<dbReference type="Pfam" id="PF03591">
    <property type="entry name" value="AzlC"/>
    <property type="match status" value="1"/>
</dbReference>
<evidence type="ECO:0000256" key="3">
    <source>
        <dbReference type="ARBA" id="ARBA00022448"/>
    </source>
</evidence>
<gene>
    <name evidence="9" type="ORF">MUN88_00640</name>
</gene>
<evidence type="ECO:0000313" key="10">
    <source>
        <dbReference type="Proteomes" id="UP000831782"/>
    </source>
</evidence>
<evidence type="ECO:0000256" key="1">
    <source>
        <dbReference type="ARBA" id="ARBA00004651"/>
    </source>
</evidence>
<dbReference type="PANTHER" id="PTHR34979:SF1">
    <property type="entry name" value="INNER MEMBRANE PROTEIN YGAZ"/>
    <property type="match status" value="1"/>
</dbReference>
<dbReference type="Proteomes" id="UP000831782">
    <property type="component" value="Chromosome"/>
</dbReference>